<accession>A0A9X9LBP0</accession>
<name>A0A9X9LBP0_BLUGR</name>
<sequence length="70" mass="7929">MLCRFRCSDVRSIDRAHSKSDQDYVSQHRLQEPAVTGWIKNGPRCCFSAKTARGSVNPTGKRCTKATWPM</sequence>
<evidence type="ECO:0000313" key="2">
    <source>
        <dbReference type="Proteomes" id="UP000324639"/>
    </source>
</evidence>
<dbReference type="Proteomes" id="UP000324639">
    <property type="component" value="Chromosome Bgt_-04"/>
</dbReference>
<reference evidence="1 2" key="1">
    <citation type="submission" date="2018-08" db="EMBL/GenBank/DDBJ databases">
        <authorList>
            <person name="Muller C M."/>
        </authorList>
    </citation>
    <scope>NUCLEOTIDE SEQUENCE [LARGE SCALE GENOMIC DNA]</scope>
</reference>
<dbReference type="EMBL" id="LR026987">
    <property type="protein sequence ID" value="VCU41121.1"/>
    <property type="molecule type" value="Genomic_DNA"/>
</dbReference>
<evidence type="ECO:0000313" key="1">
    <source>
        <dbReference type="EMBL" id="VCU41121.1"/>
    </source>
</evidence>
<proteinExistence type="predicted"/>
<dbReference type="AlphaFoldDB" id="A0A9X9LBP0"/>
<organism evidence="1 2">
    <name type="scientific">Blumeria graminis f. sp. tritici</name>
    <dbReference type="NCBI Taxonomy" id="62690"/>
    <lineage>
        <taxon>Eukaryota</taxon>
        <taxon>Fungi</taxon>
        <taxon>Dikarya</taxon>
        <taxon>Ascomycota</taxon>
        <taxon>Pezizomycotina</taxon>
        <taxon>Leotiomycetes</taxon>
        <taxon>Erysiphales</taxon>
        <taxon>Erysiphaceae</taxon>
        <taxon>Blumeria</taxon>
    </lineage>
</organism>
<gene>
    <name evidence="1" type="ORF">BGT96224V316_LOCUS2366</name>
</gene>
<protein>
    <submittedName>
        <fullName evidence="1">Bgt-51889</fullName>
    </submittedName>
</protein>
<keyword evidence="2" id="KW-1185">Reference proteome</keyword>